<dbReference type="RefSeq" id="XP_011206883.1">
    <property type="nucleotide sequence ID" value="XM_011208581.2"/>
</dbReference>
<dbReference type="OMA" id="GFYFEYL"/>
<dbReference type="GO" id="GO:0000338">
    <property type="term" value="P:protein deneddylation"/>
    <property type="evidence" value="ECO:0007669"/>
    <property type="project" value="TreeGrafter"/>
</dbReference>
<dbReference type="AlphaFoldDB" id="A0A034VRG2"/>
<dbReference type="EMBL" id="GAKP01014814">
    <property type="protein sequence ID" value="JAC44138.1"/>
    <property type="molecule type" value="Transcribed_RNA"/>
</dbReference>
<dbReference type="InterPro" id="IPR044613">
    <property type="entry name" value="Nep1/2-like"/>
</dbReference>
<comment type="similarity">
    <text evidence="1">Belongs to the peptidase C48 family.</text>
</comment>
<dbReference type="KEGG" id="bdr:105228672"/>
<keyword evidence="2 6" id="KW-0645">Protease</keyword>
<evidence type="ECO:0000313" key="9">
    <source>
        <dbReference type="RefSeq" id="XP_049307554.1"/>
    </source>
</evidence>
<organism evidence="6">
    <name type="scientific">Bactrocera dorsalis</name>
    <name type="common">Oriental fruit fly</name>
    <name type="synonym">Dacus dorsalis</name>
    <dbReference type="NCBI Taxonomy" id="27457"/>
    <lineage>
        <taxon>Eukaryota</taxon>
        <taxon>Metazoa</taxon>
        <taxon>Ecdysozoa</taxon>
        <taxon>Arthropoda</taxon>
        <taxon>Hexapoda</taxon>
        <taxon>Insecta</taxon>
        <taxon>Pterygota</taxon>
        <taxon>Neoptera</taxon>
        <taxon>Endopterygota</taxon>
        <taxon>Diptera</taxon>
        <taxon>Brachycera</taxon>
        <taxon>Muscomorpha</taxon>
        <taxon>Tephritoidea</taxon>
        <taxon>Tephritidae</taxon>
        <taxon>Bactrocera</taxon>
        <taxon>Bactrocera</taxon>
    </lineage>
</organism>
<dbReference type="Gene3D" id="3.40.395.10">
    <property type="entry name" value="Adenoviral Proteinase, Chain A"/>
    <property type="match status" value="1"/>
</dbReference>
<keyword evidence="4" id="KW-0788">Thiol protease</keyword>
<dbReference type="GeneID" id="105228672"/>
<reference evidence="6" key="1">
    <citation type="journal article" date="2014" name="BMC Genomics">
        <title>Characterizing the developmental transcriptome of the oriental fruit fly, Bactrocera dorsalis (Diptera: Tephritidae) through comparative genomic analysis with Drosophila melanogaster utilizing modENCODE datasets.</title>
        <authorList>
            <person name="Geib S.M."/>
            <person name="Calla B."/>
            <person name="Hall B."/>
            <person name="Hou S."/>
            <person name="Manoukis N.C."/>
        </authorList>
    </citation>
    <scope>NUCLEOTIDE SEQUENCE</scope>
    <source>
        <strain evidence="6">Punador</strain>
    </source>
</reference>
<dbReference type="OrthoDB" id="5065855at2759"/>
<evidence type="ECO:0000256" key="2">
    <source>
        <dbReference type="ARBA" id="ARBA00022670"/>
    </source>
</evidence>
<sequence length="215" mass="24623">MSSYTHADPIALSFNDTCLRMSDVQLLQGPHWLNDQILSFYYEYLEKVKYKNNPDLLFVAPEVTQCMKLTDDDELETVLNQLEAPRKQFIFFALNDNESTQAGGTHWSLLVFSRPEKTFFHFDSWGNNNSLASQQFVHQIKVALNCRQCHIKPIRCLQQANGYDCGIHVICMTDNIADYVNRYECVEGVGPLHQDIISAKRSELLKLIQSLGGKV</sequence>
<proteinExistence type="inferred from homology"/>
<evidence type="ECO:0000313" key="8">
    <source>
        <dbReference type="RefSeq" id="XP_011206883.1"/>
    </source>
</evidence>
<feature type="domain" description="Ubiquitin-like protease family profile" evidence="5">
    <location>
        <begin position="17"/>
        <end position="176"/>
    </location>
</feature>
<dbReference type="SUPFAM" id="SSF54001">
    <property type="entry name" value="Cysteine proteinases"/>
    <property type="match status" value="1"/>
</dbReference>
<dbReference type="InterPro" id="IPR003653">
    <property type="entry name" value="Peptidase_C48_C"/>
</dbReference>
<evidence type="ECO:0000256" key="3">
    <source>
        <dbReference type="ARBA" id="ARBA00022801"/>
    </source>
</evidence>
<protein>
    <submittedName>
        <fullName evidence="6 8">Sentrin-specific protease 8</fullName>
    </submittedName>
</protein>
<dbReference type="Pfam" id="PF02902">
    <property type="entry name" value="Peptidase_C48"/>
    <property type="match status" value="1"/>
</dbReference>
<dbReference type="RefSeq" id="XP_049307554.1">
    <property type="nucleotide sequence ID" value="XM_049451597.1"/>
</dbReference>
<evidence type="ECO:0000256" key="1">
    <source>
        <dbReference type="ARBA" id="ARBA00005234"/>
    </source>
</evidence>
<evidence type="ECO:0000313" key="7">
    <source>
        <dbReference type="Proteomes" id="UP001652620"/>
    </source>
</evidence>
<dbReference type="PROSITE" id="PS50600">
    <property type="entry name" value="ULP_PROTEASE"/>
    <property type="match status" value="1"/>
</dbReference>
<dbReference type="InterPro" id="IPR038765">
    <property type="entry name" value="Papain-like_cys_pep_sf"/>
</dbReference>
<keyword evidence="3" id="KW-0378">Hydrolase</keyword>
<dbReference type="EMBL" id="GAKP01014810">
    <property type="protein sequence ID" value="JAC44142.1"/>
    <property type="molecule type" value="Transcribed_RNA"/>
</dbReference>
<keyword evidence="7" id="KW-1185">Reference proteome</keyword>
<dbReference type="CTD" id="36339"/>
<dbReference type="GO" id="GO:0019784">
    <property type="term" value="F:deNEDDylase activity"/>
    <property type="evidence" value="ECO:0007669"/>
    <property type="project" value="InterPro"/>
</dbReference>
<dbReference type="PANTHER" id="PTHR46468:SF1">
    <property type="entry name" value="SENTRIN-SPECIFIC PROTEASE 8"/>
    <property type="match status" value="1"/>
</dbReference>
<evidence type="ECO:0000256" key="4">
    <source>
        <dbReference type="ARBA" id="ARBA00022807"/>
    </source>
</evidence>
<dbReference type="EMBL" id="GAKP01014808">
    <property type="protein sequence ID" value="JAC44144.1"/>
    <property type="molecule type" value="Transcribed_RNA"/>
</dbReference>
<gene>
    <name evidence="6" type="primary">SENP8</name>
    <name evidence="8 9" type="synonym">LOC105228672</name>
</gene>
<reference evidence="9" key="2">
    <citation type="submission" date="2025-05" db="UniProtKB">
        <authorList>
            <consortium name="RefSeq"/>
        </authorList>
    </citation>
    <scope>IDENTIFICATION</scope>
    <source>
        <strain evidence="8">Punador</strain>
        <tissue evidence="9">Adult</tissue>
    </source>
</reference>
<dbReference type="GO" id="GO:0006508">
    <property type="term" value="P:proteolysis"/>
    <property type="evidence" value="ECO:0007669"/>
    <property type="project" value="UniProtKB-KW"/>
</dbReference>
<accession>A0A034VRG2</accession>
<dbReference type="EMBL" id="GAKP01014806">
    <property type="protein sequence ID" value="JAC44146.1"/>
    <property type="molecule type" value="Transcribed_RNA"/>
</dbReference>
<name>A0A034VRG2_BACDO</name>
<dbReference type="GO" id="GO:0008234">
    <property type="term" value="F:cysteine-type peptidase activity"/>
    <property type="evidence" value="ECO:0007669"/>
    <property type="project" value="UniProtKB-KW"/>
</dbReference>
<dbReference type="PANTHER" id="PTHR46468">
    <property type="entry name" value="SENTRIN-SPECIFIC PROTEASE 8"/>
    <property type="match status" value="1"/>
</dbReference>
<evidence type="ECO:0000313" key="6">
    <source>
        <dbReference type="EMBL" id="JAC44138.1"/>
    </source>
</evidence>
<evidence type="ECO:0000259" key="5">
    <source>
        <dbReference type="PROSITE" id="PS50600"/>
    </source>
</evidence>
<dbReference type="Proteomes" id="UP001652620">
    <property type="component" value="Chromosome 3"/>
</dbReference>
<dbReference type="EMBL" id="GAKP01014812">
    <property type="protein sequence ID" value="JAC44140.1"/>
    <property type="molecule type" value="Transcribed_RNA"/>
</dbReference>